<dbReference type="InterPro" id="IPR017853">
    <property type="entry name" value="GH"/>
</dbReference>
<organism evidence="2 3">
    <name type="scientific">Thioalkalicoccus limnaeus</name>
    <dbReference type="NCBI Taxonomy" id="120681"/>
    <lineage>
        <taxon>Bacteria</taxon>
        <taxon>Pseudomonadati</taxon>
        <taxon>Pseudomonadota</taxon>
        <taxon>Gammaproteobacteria</taxon>
        <taxon>Chromatiales</taxon>
        <taxon>Chromatiaceae</taxon>
        <taxon>Thioalkalicoccus</taxon>
    </lineage>
</organism>
<dbReference type="Pfam" id="PF00128">
    <property type="entry name" value="Alpha-amylase"/>
    <property type="match status" value="1"/>
</dbReference>
<evidence type="ECO:0000313" key="2">
    <source>
        <dbReference type="EMBL" id="MEY6432199.1"/>
    </source>
</evidence>
<dbReference type="NCBIfam" id="TIGR02401">
    <property type="entry name" value="trehalose_TreY"/>
    <property type="match status" value="1"/>
</dbReference>
<dbReference type="PANTHER" id="PTHR10357">
    <property type="entry name" value="ALPHA-AMYLASE FAMILY MEMBER"/>
    <property type="match status" value="1"/>
</dbReference>
<dbReference type="InterPro" id="IPR012767">
    <property type="entry name" value="Trehalose_TreY"/>
</dbReference>
<dbReference type="Proteomes" id="UP001564408">
    <property type="component" value="Unassembled WGS sequence"/>
</dbReference>
<dbReference type="PANTHER" id="PTHR10357:SF216">
    <property type="entry name" value="MALTOOLIGOSYL TREHALOSE SYNTHASE-RELATED"/>
    <property type="match status" value="1"/>
</dbReference>
<dbReference type="SMART" id="SM00642">
    <property type="entry name" value="Aamy"/>
    <property type="match status" value="1"/>
</dbReference>
<protein>
    <submittedName>
        <fullName evidence="2">Malto-oligosyltrehalose synthase</fullName>
        <ecNumber evidence="2">5.4.99.15</ecNumber>
    </submittedName>
</protein>
<dbReference type="EMBL" id="JBDKXB010000006">
    <property type="protein sequence ID" value="MEY6432199.1"/>
    <property type="molecule type" value="Genomic_DNA"/>
</dbReference>
<feature type="domain" description="Glycosyl hydrolase family 13 catalytic" evidence="1">
    <location>
        <begin position="5"/>
        <end position="488"/>
    </location>
</feature>
<dbReference type="InterPro" id="IPR006047">
    <property type="entry name" value="GH13_cat_dom"/>
</dbReference>
<proteinExistence type="predicted"/>
<dbReference type="SUPFAM" id="SSF51445">
    <property type="entry name" value="(Trans)glycosidases"/>
    <property type="match status" value="1"/>
</dbReference>
<evidence type="ECO:0000259" key="1">
    <source>
        <dbReference type="SMART" id="SM00642"/>
    </source>
</evidence>
<gene>
    <name evidence="2" type="primary">treY</name>
    <name evidence="2" type="ORF">ABC977_07215</name>
</gene>
<keyword evidence="3" id="KW-1185">Reference proteome</keyword>
<comment type="caution">
    <text evidence="2">The sequence shown here is derived from an EMBL/GenBank/DDBJ whole genome shotgun (WGS) entry which is preliminary data.</text>
</comment>
<dbReference type="Gene3D" id="3.20.20.80">
    <property type="entry name" value="Glycosidases"/>
    <property type="match status" value="3"/>
</dbReference>
<dbReference type="Gene3D" id="3.30.1590.10">
    <property type="entry name" value="Maltooligosyl trehalose synthase, domain 2"/>
    <property type="match status" value="1"/>
</dbReference>
<accession>A0ABV4BDW6</accession>
<name>A0ABV4BDW6_9GAMM</name>
<evidence type="ECO:0000313" key="3">
    <source>
        <dbReference type="Proteomes" id="UP001564408"/>
    </source>
</evidence>
<dbReference type="CDD" id="cd11336">
    <property type="entry name" value="AmyAc_MTSase"/>
    <property type="match status" value="1"/>
</dbReference>
<sequence>MPTEPIATYRLQLDRGCTLDDAVGLVPYLAALGISHVYLSPFLQAVPGSPHGYDVVDPCRVNRELGGEGARQRLCAALARAGMGQVLDIVPNHMAIAGADNPWWWDVLENGPSSRYAPWFDVDWESSEERWPNKVLLPVLGDHYGRVLEAGELQIRFRDGRFRLHYREHCFPIDPSSLDTLLQRVYRRSRVELLGFLAESCARLPRPLLTARDPAERRQRDQEVIRSLLDEICHEDAAALAAVEVELDCINTSPDALDLLIGRQNYRLAWWRTAAQDLGYRRFFDINDLAGLRVEEREVFEAIHALPIRWVQEGSVQGLRVDHPDGLRDPGQYFRRLREACPNAWILAEKILEPGERLRDDWPIAGTTGYDFLNRVQGLFVDPSGESPLTELYEEITGHAADFAGTVDLGKRQVLRELLGSEVQRLTSLFITICERHRRHRDYTREQLHEALLEVATCFPVYRTYVTQGADPTETDIRSVQAAIDRARAQAPHLDQELLDFLRALLLLHIDGDLEAELALRFQQLTGPAMAKGVEDTAFYRFHRLVALNEVGGDPKRFGLSVADFHEACRVALMRHPSAMLASSTHDTKRSEDVRARLLLLSEIPQVWTTTVREWMRRHARHRSSEGPDPATEYLLYQTLVGAWPIDSERVTTYLEKAIREAKVHTSWTQPDPAYEQAVLDFALGLLGNRDFRQAIDAFVTPLVHPGRVNSLAQTLIKCTAPGVPDLYQGTELWDLSLVDPDNRRPVDFEQRHHLLAELDTLSPTEILARSDDGLPKLWIIREALALRRRRPEMFGPNGAYQPLAAAGAKAEHAVAYLRGAGVLILVPRLVIGLGDDWQDTRLPLPPGRWQNRFTGALLNGGSTPVADLLAPFPVALLEQMEEA</sequence>
<reference evidence="2 3" key="1">
    <citation type="submission" date="2024-05" db="EMBL/GenBank/DDBJ databases">
        <title>Genome Sequence and Characterization of the New Strain Purple Sulfur Bacterium of Genus Thioalkalicoccus.</title>
        <authorList>
            <person name="Bryantseva I.A."/>
            <person name="Kyndt J.A."/>
            <person name="Imhoff J.F."/>
        </authorList>
    </citation>
    <scope>NUCLEOTIDE SEQUENCE [LARGE SCALE GENOMIC DNA]</scope>
    <source>
        <strain evidence="2 3">Um2</strain>
    </source>
</reference>
<keyword evidence="2" id="KW-0413">Isomerase</keyword>
<dbReference type="RefSeq" id="WP_369666579.1">
    <property type="nucleotide sequence ID" value="NZ_JBDKXB010000006.1"/>
</dbReference>
<dbReference type="GO" id="GO:0047470">
    <property type="term" value="F:(1,4)-alpha-D-glucan 1-alpha-D-glucosylmutase activity"/>
    <property type="evidence" value="ECO:0007669"/>
    <property type="project" value="UniProtKB-EC"/>
</dbReference>
<dbReference type="EC" id="5.4.99.15" evidence="2"/>